<dbReference type="Pfam" id="PF20206">
    <property type="entry name" value="Tra1_ring"/>
    <property type="match status" value="2"/>
</dbReference>
<dbReference type="InterPro" id="IPR046805">
    <property type="entry name" value="Tra1_ring"/>
</dbReference>
<dbReference type="GO" id="GO:0035267">
    <property type="term" value="C:NuA4 histone acetyltransferase complex"/>
    <property type="evidence" value="ECO:0007669"/>
    <property type="project" value="TreeGrafter"/>
</dbReference>
<feature type="region of interest" description="Disordered" evidence="2">
    <location>
        <begin position="2962"/>
        <end position="3022"/>
    </location>
</feature>
<reference evidence="6" key="1">
    <citation type="submission" date="2023-03" db="EMBL/GenBank/DDBJ databases">
        <title>Mating type loci evolution in Malassezia.</title>
        <authorList>
            <person name="Coelho M.A."/>
        </authorList>
    </citation>
    <scope>NUCLEOTIDE SEQUENCE</scope>
    <source>
        <strain evidence="6">CBS 11721</strain>
    </source>
</reference>
<feature type="domain" description="FATC" evidence="5">
    <location>
        <begin position="3527"/>
        <end position="3559"/>
    </location>
</feature>
<dbReference type="Pfam" id="PF20175">
    <property type="entry name" value="Tra1_central"/>
    <property type="match status" value="1"/>
</dbReference>
<sequence>MAADASAVRAASPPDPAAFAARLRDPASDTRTKAAVVAEIKEMVEVFVNVDFAHFINTVLPVQLDLLKSTPCVFVSDAPEQRLRHGILEAIYRYPQHEAQRPHAEALMQVMLRIVQEDNEDNAALAFKIIIDLHRAFKTVLQAQVQPFLELVQKLYTNMRGAVAEAFGADAPAAPSDMPALDGEAPASRTLLRSSSSFKVLTECPIAIVLIFQTYRSVVSASINIFVPLIFEHCLMLQAPPQQQAHDAARQRNDVFVGVAPGIRNRALFGEMVIAQVKTMSFLAYVLRGSAPIVRQYAHLLPEVNVRLLKDCPPENAAVRKELLVATRHILSTDFRENYVGQIDTLLDERVLLGTGVTTREMQRPLVVSMLADLMHHVRQELSTEQIVRVVNVHAQLLHDPTLAPSIQTMCVKLLLNLVETIVVKHSERAVPILRGMFAAFLEKLEALHTLGEVLWVLRAPSTDAPEIGDAVRDAVRIERTKTIQSSVSVLEGVADPLKNARFLFRNILFGFKTLLTVLKHRGVPEPDGEVMGRVFVGGVRCYLLQDQRDGREEKDMIDLFTNIFIDLQPETFHEVFATHLPFLFDEILRAPMLLGIPQNLLSNDAVSRRFVEILLKFLVGRLEELGTADKKVASVSLRLFKMAFMAVTIFPEENEAMLQPHLTTLIMDSLRYASQADEPSNYYMLLRALFRSIGGGRFELLYKDVLPLLPVLLEKLNTLLEGAQDSERELFVDLCLTVPVRLSVLLPYLDQLMRPLVLALQSGPELVSQGLRTLELCIDNLTQEFLDPIMAPYIHDIMGALWQHLRPLPHSHQHSHTTMRILGKLGGRNRSFLQQPPALEFHKSAPAELTIRIGESRQPLALVPAIDVALKNLGTSGSEAWTVLTTAATVLVHHGASSRQHHSELRRVLTSLFHAARHEALREDARKFLLGMYSHVMHAEIAREVPQPSSMSQRHLLPLTLAALEGLAHALSGADVRQPDEEPAPAVEIMLAIIAQFIHECDTFPATRPGLGAKVMHALASAFCSMCYELQWTRRMGGWLGIDTILRRARLGAVWVVDHQLEIVRALLYMLKDMPSDPPRDVGRIGDTLFYVLEQAYGPDTREERGETAADAAARPAPVLQKSMYGERPSHLTYLVGILIPELLCANETARSYTQRAFALLASLKGCSVTDLLHPQRDRLFLPIFTKPLRALPFGMQIGNIDAVTYALSLSSPLPEFNEELFRVLTEALALADADDQALIGRTAQYKNVLAVTKLRVAALRLLAAAMECSDFLTQEHVPMRMRIISVYFKSLYSSAPEVVQVAHDSLKATLTQQSKLPKDLLRSGLQPVLMTLADRSRLTTAGLDGLARLLQLLTNYFKVEIGVKLLDHLSSLADPAMLRRAAAGPLDTNPQLRTLAAIVRIFHLLPDTAYQFLPRLPMYVAEIEMHLRRTGQTPFTEMLVLFLDRFAEQTLHFFFDNEHVLDPKLFRLLRLALESEKGASLRKELTNKVEQFIQPLLGDAAAPARVFVALQLIEPLVRNDAAFFAQCPTVFDRLMALWRSREFATLRRHEADVVYGQTRITPLFLELIHKALAHTPNADTYMALLDMYTYRQAHDVSPHTRFLYEHVCVNGSMELRRTLLERCITLAGDSEAPVSLRTAAVSTIATPIIVAAYWEGKNEGLLDAALVGRVADTIWRGQAVADDTLRIELLQFSAHILEHGSDLLAAQPTKLDAIKFGWASLSADDVTVKHMAYVFIARFLAAFESPVKIIGQVYIGLLRAHTGEGRALVRKALDILVPALPSRVPCTDGQTPLWVKWTRRTLLDEAYNVGQLGSILQLIARYPDLFHDSKELFVPHIVSALSKLGLSSSTGAETKRLAVELSELLVKWDNGETEEGPARKRARTEEGAQETTSTYAMAPHLREMVVTFLVRFISLSNESNRTGSVRQALTLLEQICTMQHWRSVQIRLALLQRSLIHTEVTEAHVVPIANALAVLDVISREKSSAWYVAHMAQLHKLLEKTLASDNAVLLEAAQPVLERMFSVLPVTVPSDASPPADDGAAFCVYAENLVAEGLRTTTNLQCVIALLRGWSAGRPEVLDRHVLPLIKALTKLTKEHLAASVPVSANDAAVRLLLAVLELLKTRIAHLGDQRRWFLSAVVQLVEKSPSIDVCRFLLETMRTWILEAREQFPTVKEKAGILMKMLGFEQRGNDDLLREFLQLILDIYKTPAFTRSELTARLEGAFLLGCRSKDAALRQQFIDIFDAALTRVPHARLQYLLGQQNWESAADHYWVHQALDLLLASFDTTQPLLETRDQKLLDMLSDGGTGPFLSALRVLQYLDVEVAHKVWVSAFGSIWRATPKRTQPEINRALIGSLTRDYMIRQVAARPNVVQTLLDGAAPCAPEIELPPHVAQYLGKTFQAWYCTLEMLQAQLGSLRADDAVRESTQDALAGLYAELSEADLFYGLWRRRCIFAETNAALACEQNGMVADAQIVYETAQSRGSTSDLPLSEGEYHLWDDHWVTCALQLQQWDILTDLAKLEGNEDLSLECAWRLSDWSTERESLENTLEKLSSSGTPRRKVFEAYLALLKSQASPNKPSDFGRICDEAIQLTLYKWFTLPKHVSQAHVPLLEVFQQFVELHEASTVFASLAHTNATNLNHRSAELKTLMQTWRERLPNLWDDVNAWSDLVAWRQHVFSAVNKAYLPLVPLIQRTEGPGSSTNSYAYRGYHETAWIINRFAHVARKHGLDDVCISSLTKIYTLPNIEIQEAFLKLREQARCHYHRPAELSQGLDVINNTNLMFFAAAQKAEFFSLKGMFLTKLGQGDEANQAFATAIQMDLNLPKSWKEWGRYSDRLFRDKPTAMYLAANAISCYLQAAGLYMNAKSRKILVRILWLLNCDDAQGTLWQACENFKGETPIWYWITFIPQLLQLLSHKDAKFARKLLMQIAKTFPQSLYYYLRTTREDYMLIKRNAMVAAQRASRQSEKSDDKDKNESQSTLQQSQNAAQNGSQTANQGGAANAAQGASQTPGSGDASADRPATRQPWEYIDEIMNILKTAFPLLALTMENMADQLQQRFKPSNDEDIYRLTNALLNDALQQYIHRAPLATDNSQLPQSSQINVARFAENLPPGALKTTFENDFVRSKPTLREYVARLQRWRDRYEESLDMRPRRQHLEHCSHYLVEFRHQRFDEVEVPGQYLRLEDNSANFVRISRFLPEYTLVRSSGMCNRRVTILSNKGSLHSFTVQLPSARYCRREERIFQLLRLLNTVLERKIQTRKRGLRFNVPMAVPISPQLRLLQSDETSVSMQDIYERHCKEIGIGKDDPIVAWVEKMRSTWDGNAGNRTNVDFANLRMELMEEISVKMVSDRVLDNYFSRVMATPSDLWLLRKQFTLHMATTMFVTYVLFISARLPGRIHISQKTGAVVMSDVVPTFSPTVPHFKSPDPTPFRLSPNIQYFIGPIGIEGILTSSFMALGRALTDSEFGLEDYLGIFVRDELHFWVSGVQRQMSKPVEASREIIVQNSLEVVKRVRLMSCRFGQEKSPETPVNQAVLDLINYASHPSKLALQDPTWMPWL</sequence>
<dbReference type="PROSITE" id="PS50290">
    <property type="entry name" value="PI3_4_KINASE_3"/>
    <property type="match status" value="1"/>
</dbReference>
<evidence type="ECO:0000256" key="1">
    <source>
        <dbReference type="ARBA" id="ARBA00007234"/>
    </source>
</evidence>
<feature type="compositionally biased region" description="Low complexity" evidence="2">
    <location>
        <begin position="2983"/>
        <end position="3011"/>
    </location>
</feature>
<dbReference type="CDD" id="cd05163">
    <property type="entry name" value="PIKK_TRRAP"/>
    <property type="match status" value="1"/>
</dbReference>
<dbReference type="GO" id="GO:0006281">
    <property type="term" value="P:DNA repair"/>
    <property type="evidence" value="ECO:0007669"/>
    <property type="project" value="TreeGrafter"/>
</dbReference>
<dbReference type="Gene3D" id="1.25.10.10">
    <property type="entry name" value="Leucine-rich Repeat Variant"/>
    <property type="match status" value="1"/>
</dbReference>
<protein>
    <submittedName>
        <fullName evidence="6">Transcription-associated protein 1</fullName>
    </submittedName>
</protein>
<organism evidence="6 7">
    <name type="scientific">Malassezia cuniculi</name>
    <dbReference type="NCBI Taxonomy" id="948313"/>
    <lineage>
        <taxon>Eukaryota</taxon>
        <taxon>Fungi</taxon>
        <taxon>Dikarya</taxon>
        <taxon>Basidiomycota</taxon>
        <taxon>Ustilaginomycotina</taxon>
        <taxon>Malasseziomycetes</taxon>
        <taxon>Malasseziales</taxon>
        <taxon>Malasseziaceae</taxon>
        <taxon>Malassezia</taxon>
    </lineage>
</organism>
<dbReference type="Gene3D" id="1.10.1070.11">
    <property type="entry name" value="Phosphatidylinositol 3-/4-kinase, catalytic domain"/>
    <property type="match status" value="1"/>
</dbReference>
<dbReference type="InterPro" id="IPR003151">
    <property type="entry name" value="PIK-rel_kinase_FAT"/>
</dbReference>
<dbReference type="PROSITE" id="PS51189">
    <property type="entry name" value="FAT"/>
    <property type="match status" value="1"/>
</dbReference>
<gene>
    <name evidence="6" type="primary">TRA1</name>
    <name evidence="6" type="ORF">MCUN1_001967</name>
</gene>
<name>A0AAF0EQT0_9BASI</name>
<dbReference type="GO" id="GO:0000124">
    <property type="term" value="C:SAGA complex"/>
    <property type="evidence" value="ECO:0007669"/>
    <property type="project" value="TreeGrafter"/>
</dbReference>
<dbReference type="GO" id="GO:0006355">
    <property type="term" value="P:regulation of DNA-templated transcription"/>
    <property type="evidence" value="ECO:0007669"/>
    <property type="project" value="TreeGrafter"/>
</dbReference>
<feature type="domain" description="FAT" evidence="4">
    <location>
        <begin position="2407"/>
        <end position="2948"/>
    </location>
</feature>
<proteinExistence type="inferred from homology"/>
<dbReference type="InterPro" id="IPR003152">
    <property type="entry name" value="FATC_dom"/>
</dbReference>
<dbReference type="EMBL" id="CP119879">
    <property type="protein sequence ID" value="WFD35118.1"/>
    <property type="molecule type" value="Genomic_DNA"/>
</dbReference>
<dbReference type="Pfam" id="PF00454">
    <property type="entry name" value="PI3_PI4_kinase"/>
    <property type="match status" value="1"/>
</dbReference>
<feature type="domain" description="PI3K/PI4K catalytic" evidence="3">
    <location>
        <begin position="3199"/>
        <end position="3525"/>
    </location>
</feature>
<evidence type="ECO:0000259" key="5">
    <source>
        <dbReference type="PROSITE" id="PS51190"/>
    </source>
</evidence>
<dbReference type="GO" id="GO:0005634">
    <property type="term" value="C:nucleus"/>
    <property type="evidence" value="ECO:0007669"/>
    <property type="project" value="TreeGrafter"/>
</dbReference>
<dbReference type="SMART" id="SM00146">
    <property type="entry name" value="PI3Kc"/>
    <property type="match status" value="1"/>
</dbReference>
<evidence type="ECO:0000259" key="3">
    <source>
        <dbReference type="PROSITE" id="PS50290"/>
    </source>
</evidence>
<keyword evidence="7" id="KW-1185">Reference proteome</keyword>
<dbReference type="PROSITE" id="PS51190">
    <property type="entry name" value="FATC"/>
    <property type="match status" value="1"/>
</dbReference>
<dbReference type="InterPro" id="IPR011989">
    <property type="entry name" value="ARM-like"/>
</dbReference>
<dbReference type="InterPro" id="IPR036940">
    <property type="entry name" value="PI3/4_kinase_cat_sf"/>
</dbReference>
<dbReference type="InterPro" id="IPR014009">
    <property type="entry name" value="PIK_FAT"/>
</dbReference>
<dbReference type="SUPFAM" id="SSF56112">
    <property type="entry name" value="Protein kinase-like (PK-like)"/>
    <property type="match status" value="1"/>
</dbReference>
<dbReference type="InterPro" id="IPR000403">
    <property type="entry name" value="PI3/4_kinase_cat_dom"/>
</dbReference>
<dbReference type="PANTHER" id="PTHR11139:SF1">
    <property type="entry name" value="TRANSFORMATION_TRANSCRIPTION DOMAIN-ASSOCIATED PROTEIN"/>
    <property type="match status" value="1"/>
</dbReference>
<comment type="similarity">
    <text evidence="1">Belongs to the PI3/PI4-kinase family. TRA1 subfamily.</text>
</comment>
<dbReference type="InterPro" id="IPR050517">
    <property type="entry name" value="DDR_Repair_Kinase"/>
</dbReference>
<feature type="compositionally biased region" description="Basic and acidic residues" evidence="2">
    <location>
        <begin position="2965"/>
        <end position="2977"/>
    </location>
</feature>
<dbReference type="InterPro" id="IPR011009">
    <property type="entry name" value="Kinase-like_dom_sf"/>
</dbReference>
<evidence type="ECO:0000313" key="7">
    <source>
        <dbReference type="Proteomes" id="UP001219933"/>
    </source>
</evidence>
<dbReference type="Proteomes" id="UP001219933">
    <property type="component" value="Chromosome 3"/>
</dbReference>
<evidence type="ECO:0000259" key="4">
    <source>
        <dbReference type="PROSITE" id="PS51189"/>
    </source>
</evidence>
<dbReference type="PANTHER" id="PTHR11139">
    <property type="entry name" value="ATAXIA TELANGIECTASIA MUTATED ATM -RELATED"/>
    <property type="match status" value="1"/>
</dbReference>
<dbReference type="InterPro" id="IPR046807">
    <property type="entry name" value="Tra1_central"/>
</dbReference>
<dbReference type="Pfam" id="PF02259">
    <property type="entry name" value="FAT"/>
    <property type="match status" value="1"/>
</dbReference>
<dbReference type="InterPro" id="IPR016024">
    <property type="entry name" value="ARM-type_fold"/>
</dbReference>
<evidence type="ECO:0000256" key="2">
    <source>
        <dbReference type="SAM" id="MobiDB-lite"/>
    </source>
</evidence>
<dbReference type="SUPFAM" id="SSF48371">
    <property type="entry name" value="ARM repeat"/>
    <property type="match status" value="2"/>
</dbReference>
<accession>A0AAF0EQT0</accession>
<feature type="region of interest" description="Disordered" evidence="2">
    <location>
        <begin position="1874"/>
        <end position="1894"/>
    </location>
</feature>
<evidence type="ECO:0000313" key="6">
    <source>
        <dbReference type="EMBL" id="WFD35118.1"/>
    </source>
</evidence>